<feature type="domain" description="HTH crp-type" evidence="1">
    <location>
        <begin position="142"/>
        <end position="214"/>
    </location>
</feature>
<evidence type="ECO:0000313" key="3">
    <source>
        <dbReference type="Proteomes" id="UP000698028"/>
    </source>
</evidence>
<dbReference type="RefSeq" id="WP_218633166.1">
    <property type="nucleotide sequence ID" value="NZ_JAHVAH010000001.1"/>
</dbReference>
<evidence type="ECO:0000313" key="2">
    <source>
        <dbReference type="EMBL" id="MBW0145244.1"/>
    </source>
</evidence>
<dbReference type="InterPro" id="IPR012318">
    <property type="entry name" value="HTH_CRP"/>
</dbReference>
<dbReference type="InterPro" id="IPR000595">
    <property type="entry name" value="cNMP-bd_dom"/>
</dbReference>
<dbReference type="EMBL" id="JAHVAH010000001">
    <property type="protein sequence ID" value="MBW0145244.1"/>
    <property type="molecule type" value="Genomic_DNA"/>
</dbReference>
<dbReference type="CDD" id="cd00038">
    <property type="entry name" value="CAP_ED"/>
    <property type="match status" value="1"/>
</dbReference>
<evidence type="ECO:0000259" key="1">
    <source>
        <dbReference type="PROSITE" id="PS51063"/>
    </source>
</evidence>
<gene>
    <name evidence="2" type="ORF">KTQ36_08045</name>
</gene>
<reference evidence="2 3" key="1">
    <citation type="submission" date="2021-07" db="EMBL/GenBank/DDBJ databases">
        <title>The draft genome sequence of Sphingomicrobium sp. B8.</title>
        <authorList>
            <person name="Mu L."/>
        </authorList>
    </citation>
    <scope>NUCLEOTIDE SEQUENCE [LARGE SCALE GENOMIC DNA]</scope>
    <source>
        <strain evidence="2 3">B8</strain>
    </source>
</reference>
<name>A0ABS6V6P6_9SPHN</name>
<proteinExistence type="predicted"/>
<sequence>MTELFDTLKRSGLSDAAARALANIPHKVVRVETRRPFRDYGHERNEVMFVKSGLIAKFKPDGNGRRQIVSLRFPGEGLLPSPSMGPAPYGIQAITTAEVLVGKAEDLDAIIDKHPEIARLFYTLVQQQEEIGYEWLVSNGRRDSLARVAHLLCETAQRMHVKFEEGPLHNPFTQQQIADITGQTSVNVNRVFAELERRGIIRREGRKIFADEPEDLRQIGSFHPGYLHQSKKQEPVS</sequence>
<dbReference type="SMART" id="SM00419">
    <property type="entry name" value="HTH_CRP"/>
    <property type="match status" value="1"/>
</dbReference>
<dbReference type="Pfam" id="PF13545">
    <property type="entry name" value="HTH_Crp_2"/>
    <property type="match status" value="1"/>
</dbReference>
<accession>A0ABS6V6P6</accession>
<dbReference type="PROSITE" id="PS51063">
    <property type="entry name" value="HTH_CRP_2"/>
    <property type="match status" value="1"/>
</dbReference>
<keyword evidence="3" id="KW-1185">Reference proteome</keyword>
<protein>
    <submittedName>
        <fullName evidence="2">Crp/Fnr family transcriptional regulator</fullName>
    </submittedName>
</protein>
<dbReference type="Proteomes" id="UP000698028">
    <property type="component" value="Unassembled WGS sequence"/>
</dbReference>
<comment type="caution">
    <text evidence="2">The sequence shown here is derived from an EMBL/GenBank/DDBJ whole genome shotgun (WGS) entry which is preliminary data.</text>
</comment>
<organism evidence="2 3">
    <name type="scientific">Sphingomicrobium clamense</name>
    <dbReference type="NCBI Taxonomy" id="2851013"/>
    <lineage>
        <taxon>Bacteria</taxon>
        <taxon>Pseudomonadati</taxon>
        <taxon>Pseudomonadota</taxon>
        <taxon>Alphaproteobacteria</taxon>
        <taxon>Sphingomonadales</taxon>
        <taxon>Sphingomonadaceae</taxon>
        <taxon>Sphingomicrobium</taxon>
    </lineage>
</organism>